<protein>
    <submittedName>
        <fullName evidence="3">Macrolide ABC transporter ATP-binding protein</fullName>
    </submittedName>
</protein>
<comment type="caution">
    <text evidence="3">The sequence shown here is derived from an EMBL/GenBank/DDBJ whole genome shotgun (WGS) entry which is preliminary data.</text>
</comment>
<name>A0A2M8DSG6_9BACT</name>
<evidence type="ECO:0000313" key="4">
    <source>
        <dbReference type="Proteomes" id="UP000230136"/>
    </source>
</evidence>
<dbReference type="PANTHER" id="PTHR42798:SF7">
    <property type="entry name" value="ALPHA-D-RIBOSE 1-METHYLPHOSPHONATE 5-TRIPHOSPHATE SYNTHASE SUBUNIT PHNL"/>
    <property type="match status" value="1"/>
</dbReference>
<dbReference type="EMBL" id="PFSY01000011">
    <property type="protein sequence ID" value="PJC02299.1"/>
    <property type="molecule type" value="Genomic_DNA"/>
</dbReference>
<dbReference type="PANTHER" id="PTHR42798">
    <property type="entry name" value="LIPOPROTEIN-RELEASING SYSTEM ATP-BINDING PROTEIN LOLD"/>
    <property type="match status" value="1"/>
</dbReference>
<evidence type="ECO:0000259" key="2">
    <source>
        <dbReference type="Pfam" id="PF00005"/>
    </source>
</evidence>
<dbReference type="SUPFAM" id="SSF52540">
    <property type="entry name" value="P-loop containing nucleoside triphosphate hydrolases"/>
    <property type="match status" value="1"/>
</dbReference>
<dbReference type="InterPro" id="IPR027417">
    <property type="entry name" value="P-loop_NTPase"/>
</dbReference>
<feature type="domain" description="ABC transporter" evidence="2">
    <location>
        <begin position="25"/>
        <end position="105"/>
    </location>
</feature>
<feature type="non-terminal residue" evidence="3">
    <location>
        <position position="106"/>
    </location>
</feature>
<keyword evidence="3" id="KW-0067">ATP-binding</keyword>
<dbReference type="Pfam" id="PF00005">
    <property type="entry name" value="ABC_tran"/>
    <property type="match status" value="1"/>
</dbReference>
<reference evidence="4" key="1">
    <citation type="submission" date="2017-09" db="EMBL/GenBank/DDBJ databases">
        <title>Depth-based differentiation of microbial function through sediment-hosted aquifers and enrichment of novel symbionts in the deep terrestrial subsurface.</title>
        <authorList>
            <person name="Probst A.J."/>
            <person name="Ladd B."/>
            <person name="Jarett J.K."/>
            <person name="Geller-Mcgrath D.E."/>
            <person name="Sieber C.M.K."/>
            <person name="Emerson J.B."/>
            <person name="Anantharaman K."/>
            <person name="Thomas B.C."/>
            <person name="Malmstrom R."/>
            <person name="Stieglmeier M."/>
            <person name="Klingl A."/>
            <person name="Woyke T."/>
            <person name="Ryan C.M."/>
            <person name="Banfield J.F."/>
        </authorList>
    </citation>
    <scope>NUCLEOTIDE SEQUENCE [LARGE SCALE GENOMIC DNA]</scope>
</reference>
<dbReference type="AlphaFoldDB" id="A0A2M8DSG6"/>
<accession>A0A2M8DSG6</accession>
<dbReference type="Proteomes" id="UP000230136">
    <property type="component" value="Unassembled WGS sequence"/>
</dbReference>
<keyword evidence="3" id="KW-0547">Nucleotide-binding</keyword>
<gene>
    <name evidence="3" type="ORF">CO073_00215</name>
</gene>
<organism evidence="3 4">
    <name type="scientific">Candidatus Komeilibacteria bacterium CG_4_9_14_0_8_um_filter_36_9</name>
    <dbReference type="NCBI Taxonomy" id="1974473"/>
    <lineage>
        <taxon>Bacteria</taxon>
        <taxon>Candidatus Komeiliibacteriota</taxon>
    </lineage>
</organism>
<sequence length="106" mass="11732">MANKLIEITDLRKQFGSDEVITKVLHGVSFTVNEGEYMAIMGPSGSGKSTLMHIIGFLDRLTTGSYLYNGLDVTKFSDNKLASIRNSEVGFVFQQFNLLSNTTVFD</sequence>
<proteinExistence type="inferred from homology"/>
<dbReference type="Gene3D" id="3.40.50.300">
    <property type="entry name" value="P-loop containing nucleotide triphosphate hydrolases"/>
    <property type="match status" value="1"/>
</dbReference>
<dbReference type="InterPro" id="IPR003439">
    <property type="entry name" value="ABC_transporter-like_ATP-bd"/>
</dbReference>
<dbReference type="GO" id="GO:0005524">
    <property type="term" value="F:ATP binding"/>
    <property type="evidence" value="ECO:0007669"/>
    <property type="project" value="UniProtKB-KW"/>
</dbReference>
<comment type="similarity">
    <text evidence="1">Belongs to the ABC transporter superfamily.</text>
</comment>
<evidence type="ECO:0000313" key="3">
    <source>
        <dbReference type="EMBL" id="PJC02299.1"/>
    </source>
</evidence>
<evidence type="ECO:0000256" key="1">
    <source>
        <dbReference type="ARBA" id="ARBA00005417"/>
    </source>
</evidence>
<dbReference type="GO" id="GO:0016887">
    <property type="term" value="F:ATP hydrolysis activity"/>
    <property type="evidence" value="ECO:0007669"/>
    <property type="project" value="InterPro"/>
</dbReference>